<keyword evidence="2 5" id="KW-0699">rRNA-binding</keyword>
<organism evidence="7 8">
    <name type="scientific">Cetobacterium ceti</name>
    <dbReference type="NCBI Taxonomy" id="180163"/>
    <lineage>
        <taxon>Bacteria</taxon>
        <taxon>Fusobacteriati</taxon>
        <taxon>Fusobacteriota</taxon>
        <taxon>Fusobacteriia</taxon>
        <taxon>Fusobacteriales</taxon>
        <taxon>Fusobacteriaceae</taxon>
        <taxon>Cetobacterium</taxon>
    </lineage>
</organism>
<dbReference type="InterPro" id="IPR002942">
    <property type="entry name" value="S4_RNA-bd"/>
</dbReference>
<dbReference type="RefSeq" id="WP_078694390.1">
    <property type="nucleotide sequence ID" value="NZ_FUWX01000015.1"/>
</dbReference>
<evidence type="ECO:0000256" key="4">
    <source>
        <dbReference type="ARBA" id="ARBA00022917"/>
    </source>
</evidence>
<dbReference type="PIRSF" id="PIRSF038881">
    <property type="entry name" value="RNAbp_HP1423"/>
    <property type="match status" value="1"/>
</dbReference>
<accession>A0A1T4PK02</accession>
<evidence type="ECO:0000259" key="6">
    <source>
        <dbReference type="SMART" id="SM00363"/>
    </source>
</evidence>
<evidence type="ECO:0000256" key="2">
    <source>
        <dbReference type="ARBA" id="ARBA00022730"/>
    </source>
</evidence>
<evidence type="ECO:0000313" key="7">
    <source>
        <dbReference type="EMBL" id="SJZ91587.1"/>
    </source>
</evidence>
<dbReference type="Pfam" id="PF01479">
    <property type="entry name" value="S4"/>
    <property type="match status" value="1"/>
</dbReference>
<dbReference type="CDD" id="cd00165">
    <property type="entry name" value="S4"/>
    <property type="match status" value="1"/>
</dbReference>
<keyword evidence="4 5" id="KW-0648">Protein biosynthesis</keyword>
<evidence type="ECO:0000256" key="3">
    <source>
        <dbReference type="ARBA" id="ARBA00022884"/>
    </source>
</evidence>
<dbReference type="HAMAP" id="MF_00871">
    <property type="entry name" value="RqcP"/>
    <property type="match status" value="1"/>
</dbReference>
<dbReference type="GO" id="GO:0019843">
    <property type="term" value="F:rRNA binding"/>
    <property type="evidence" value="ECO:0007669"/>
    <property type="project" value="UniProtKB-UniRule"/>
</dbReference>
<dbReference type="EMBL" id="FUWX01000015">
    <property type="protein sequence ID" value="SJZ91587.1"/>
    <property type="molecule type" value="Genomic_DNA"/>
</dbReference>
<dbReference type="SUPFAM" id="SSF55174">
    <property type="entry name" value="Alpha-L RNA-binding motif"/>
    <property type="match status" value="1"/>
</dbReference>
<keyword evidence="1 5" id="KW-0820">tRNA-binding</keyword>
<name>A0A1T4PK02_9FUSO</name>
<dbReference type="InterPro" id="IPR025490">
    <property type="entry name" value="RqcP"/>
</dbReference>
<dbReference type="InterPro" id="IPR036986">
    <property type="entry name" value="S4_RNA-bd_sf"/>
</dbReference>
<evidence type="ECO:0000313" key="8">
    <source>
        <dbReference type="Proteomes" id="UP000191153"/>
    </source>
</evidence>
<comment type="subunit">
    <text evidence="5">Associates with stalled 50S ribosomal subunits. Binds to RqcH, 23S rRNA and the P-site tRNA. Does not require RqcH for association with 50S subunits.</text>
</comment>
<comment type="similarity">
    <text evidence="5">Belongs to the RqcP family.</text>
</comment>
<proteinExistence type="inferred from homology"/>
<evidence type="ECO:0000256" key="1">
    <source>
        <dbReference type="ARBA" id="ARBA00022555"/>
    </source>
</evidence>
<dbReference type="PROSITE" id="PS50889">
    <property type="entry name" value="S4"/>
    <property type="match status" value="1"/>
</dbReference>
<dbReference type="Gene3D" id="3.10.290.10">
    <property type="entry name" value="RNA-binding S4 domain"/>
    <property type="match status" value="1"/>
</dbReference>
<reference evidence="7 8" key="1">
    <citation type="submission" date="2017-02" db="EMBL/GenBank/DDBJ databases">
        <authorList>
            <person name="Peterson S.W."/>
        </authorList>
    </citation>
    <scope>NUCLEOTIDE SEQUENCE [LARGE SCALE GENOMIC DNA]</scope>
    <source>
        <strain evidence="7 8">ATCC 700028</strain>
    </source>
</reference>
<dbReference type="OrthoDB" id="9805210at2"/>
<keyword evidence="8" id="KW-1185">Reference proteome</keyword>
<dbReference type="STRING" id="180163.SAMN02745174_01925"/>
<dbReference type="GO" id="GO:0043023">
    <property type="term" value="F:ribosomal large subunit binding"/>
    <property type="evidence" value="ECO:0007669"/>
    <property type="project" value="UniProtKB-UniRule"/>
</dbReference>
<protein>
    <recommendedName>
        <fullName evidence="5">RQC P-site tRNA stabilizing factor</fullName>
        <shortName evidence="5">RqcP</shortName>
    </recommendedName>
    <alternativeName>
        <fullName evidence="5">Ribosome-associated protein quality control protein P</fullName>
    </alternativeName>
</protein>
<sequence>MRLDKFLKVTRIIKRRPVAKIVVDGGKAKLNGKVAKASTEVKVGMELELEYYNRYFKFRILEVPEGNVPKGRTSELVEVLDSRGIEVNLDGEGDLFDE</sequence>
<gene>
    <name evidence="5" type="primary">rqcP</name>
    <name evidence="7" type="ORF">SAMN02745174_01925</name>
</gene>
<keyword evidence="3 5" id="KW-0694">RNA-binding</keyword>
<dbReference type="Proteomes" id="UP000191153">
    <property type="component" value="Unassembled WGS sequence"/>
</dbReference>
<dbReference type="SMART" id="SM00363">
    <property type="entry name" value="S4"/>
    <property type="match status" value="1"/>
</dbReference>
<comment type="function">
    <text evidence="5">Key component of the ribosome quality control system (RQC), a ribosome-associated complex that mediates the extraction of incompletely synthesized nascent chains from stalled ribosomes and their subsequent degradation. RqcH recruits Ala-charged tRNA, and with RqcP directs the elongation of stalled nascent chains on 50S ribosomal subunits, leading to non-templated C-terminal alanine extensions (Ala tail). The Ala tail promotes nascent chain degradation. RqcP is associated with the translocation-like movement of the peptidyl-tRNA from the A-site into the P-site.</text>
</comment>
<dbReference type="GO" id="GO:0072344">
    <property type="term" value="P:rescue of stalled ribosome"/>
    <property type="evidence" value="ECO:0007669"/>
    <property type="project" value="UniProtKB-UniRule"/>
</dbReference>
<dbReference type="GO" id="GO:0000049">
    <property type="term" value="F:tRNA binding"/>
    <property type="evidence" value="ECO:0007669"/>
    <property type="project" value="UniProtKB-UniRule"/>
</dbReference>
<evidence type="ECO:0000256" key="5">
    <source>
        <dbReference type="HAMAP-Rule" id="MF_00871"/>
    </source>
</evidence>
<dbReference type="AlphaFoldDB" id="A0A1T4PK02"/>
<feature type="domain" description="RNA-binding S4" evidence="6">
    <location>
        <begin position="1"/>
        <end position="69"/>
    </location>
</feature>